<name>A0AAE3V931_9FIRM</name>
<keyword evidence="1" id="KW-1133">Transmembrane helix</keyword>
<protein>
    <submittedName>
        <fullName evidence="2">Rubrerythrin</fullName>
    </submittedName>
</protein>
<keyword evidence="3" id="KW-1185">Reference proteome</keyword>
<keyword evidence="1" id="KW-0812">Transmembrane</keyword>
<feature type="transmembrane region" description="Helical" evidence="1">
    <location>
        <begin position="214"/>
        <end position="240"/>
    </location>
</feature>
<evidence type="ECO:0000256" key="1">
    <source>
        <dbReference type="SAM" id="Phobius"/>
    </source>
</evidence>
<gene>
    <name evidence="2" type="ORF">J2S20_000636</name>
</gene>
<organism evidence="2 3">
    <name type="scientific">Moryella indoligenes</name>
    <dbReference type="NCBI Taxonomy" id="371674"/>
    <lineage>
        <taxon>Bacteria</taxon>
        <taxon>Bacillati</taxon>
        <taxon>Bacillota</taxon>
        <taxon>Clostridia</taxon>
        <taxon>Lachnospirales</taxon>
        <taxon>Lachnospiraceae</taxon>
        <taxon>Moryella</taxon>
    </lineage>
</organism>
<dbReference type="RefSeq" id="WP_146137127.1">
    <property type="nucleotide sequence ID" value="NZ_JAUSTO010000003.1"/>
</dbReference>
<dbReference type="AlphaFoldDB" id="A0AAE3V931"/>
<dbReference type="Proteomes" id="UP001241537">
    <property type="component" value="Unassembled WGS sequence"/>
</dbReference>
<reference evidence="2" key="1">
    <citation type="submission" date="2023-07" db="EMBL/GenBank/DDBJ databases">
        <title>Genomic Encyclopedia of Type Strains, Phase IV (KMG-IV): sequencing the most valuable type-strain genomes for metagenomic binning, comparative biology and taxonomic classification.</title>
        <authorList>
            <person name="Goeker M."/>
        </authorList>
    </citation>
    <scope>NUCLEOTIDE SEQUENCE</scope>
    <source>
        <strain evidence="2">DSM 19659</strain>
    </source>
</reference>
<proteinExistence type="predicted"/>
<evidence type="ECO:0000313" key="2">
    <source>
        <dbReference type="EMBL" id="MDQ0151954.1"/>
    </source>
</evidence>
<evidence type="ECO:0000313" key="3">
    <source>
        <dbReference type="Proteomes" id="UP001241537"/>
    </source>
</evidence>
<sequence length="415" mass="47618">MAMKIHFHQDAEHPIYDSFTKELQQWSESGHIPALADRETAYYLELQGGRLARKRLHHELELRKYTDEVLGVQHCPGNHYEDEWVYASVRRSVRYHRDGRCLYQKKSDQILYQTITHADTPDGIGEKPYSCPNCGATARVAELVRGCPYCNARFQISELFPKVTNFYFLRMDSIRSRKKQICCIMACCMLLCFLSMCLRELTGAAEHTGLLTKLISSVLVGGFLGYFLSGPLLLLSMLVANSARHVPLRAVFTKKKITNFMKSLDPDFSYRYFEGQMLSFLRMVIFSEDADRLSAFQGEERSAEFNDIIDMVYTGGMTVRSMQLTPELCRLELVAYTNDSYEVDGRIFVRNDRIAFTAERSRHIRPNPGFSITLVRCRSCGASFDASHQKCCPYCGNSYEMRADSWVITKAVLLR</sequence>
<accession>A0AAE3V931</accession>
<feature type="transmembrane region" description="Helical" evidence="1">
    <location>
        <begin position="181"/>
        <end position="202"/>
    </location>
</feature>
<dbReference type="EMBL" id="JAUSTO010000003">
    <property type="protein sequence ID" value="MDQ0151954.1"/>
    <property type="molecule type" value="Genomic_DNA"/>
</dbReference>
<keyword evidence="1" id="KW-0472">Membrane</keyword>
<comment type="caution">
    <text evidence="2">The sequence shown here is derived from an EMBL/GenBank/DDBJ whole genome shotgun (WGS) entry which is preliminary data.</text>
</comment>